<name>M3GXT0_9LEPT</name>
<gene>
    <name evidence="1" type="ORF">LEP1GSC188_2268</name>
</gene>
<proteinExistence type="predicted"/>
<protein>
    <submittedName>
        <fullName evidence="1">Uncharacterized protein</fullName>
    </submittedName>
</protein>
<evidence type="ECO:0000313" key="1">
    <source>
        <dbReference type="EMBL" id="EMF81711.1"/>
    </source>
</evidence>
<comment type="caution">
    <text evidence="1">The sequence shown here is derived from an EMBL/GenBank/DDBJ whole genome shotgun (WGS) entry which is preliminary data.</text>
</comment>
<accession>M3GXT0</accession>
<dbReference type="EMBL" id="AHOR02000031">
    <property type="protein sequence ID" value="EMF81711.1"/>
    <property type="molecule type" value="Genomic_DNA"/>
</dbReference>
<dbReference type="Proteomes" id="UP000011770">
    <property type="component" value="Unassembled WGS sequence"/>
</dbReference>
<organism evidence="1 2">
    <name type="scientific">Leptospira weilii serovar Topaz str. LT2116</name>
    <dbReference type="NCBI Taxonomy" id="1088540"/>
    <lineage>
        <taxon>Bacteria</taxon>
        <taxon>Pseudomonadati</taxon>
        <taxon>Spirochaetota</taxon>
        <taxon>Spirochaetia</taxon>
        <taxon>Leptospirales</taxon>
        <taxon>Leptospiraceae</taxon>
        <taxon>Leptospira</taxon>
    </lineage>
</organism>
<sequence>MRERKTFQKDFDYPLVNYFFRSQKEGMIAFRDFAQIF</sequence>
<reference evidence="1 2" key="1">
    <citation type="submission" date="2013-01" db="EMBL/GenBank/DDBJ databases">
        <authorList>
            <person name="Harkins D.M."/>
            <person name="Durkin A.S."/>
            <person name="Brinkac L.M."/>
            <person name="Haft D.H."/>
            <person name="Selengut J.D."/>
            <person name="Sanka R."/>
            <person name="DePew J."/>
            <person name="Purushe J."/>
            <person name="Tulsiani S.M."/>
            <person name="Graham G.C."/>
            <person name="Burns M.-A."/>
            <person name="Dohnt M.F."/>
            <person name="Smythe L.D."/>
            <person name="McKay D.B."/>
            <person name="Craig S.B."/>
            <person name="Vinetz J.M."/>
            <person name="Sutton G.G."/>
            <person name="Nierman W.C."/>
            <person name="Fouts D.E."/>
        </authorList>
    </citation>
    <scope>NUCLEOTIDE SEQUENCE [LARGE SCALE GENOMIC DNA]</scope>
    <source>
        <strain evidence="1 2">LT2116</strain>
    </source>
</reference>
<evidence type="ECO:0000313" key="2">
    <source>
        <dbReference type="Proteomes" id="UP000011770"/>
    </source>
</evidence>
<dbReference type="AlphaFoldDB" id="M3GXT0"/>